<dbReference type="InterPro" id="IPR056414">
    <property type="entry name" value="DAAF9_CobW_C"/>
</dbReference>
<organism evidence="5 6">
    <name type="scientific">Paramormyrops kingsleyae</name>
    <dbReference type="NCBI Taxonomy" id="1676925"/>
    <lineage>
        <taxon>Eukaryota</taxon>
        <taxon>Metazoa</taxon>
        <taxon>Chordata</taxon>
        <taxon>Craniata</taxon>
        <taxon>Vertebrata</taxon>
        <taxon>Euteleostomi</taxon>
        <taxon>Actinopterygii</taxon>
        <taxon>Neopterygii</taxon>
        <taxon>Teleostei</taxon>
        <taxon>Osteoglossocephala</taxon>
        <taxon>Osteoglossomorpha</taxon>
        <taxon>Osteoglossiformes</taxon>
        <taxon>Mormyridae</taxon>
        <taxon>Paramormyrops</taxon>
    </lineage>
</organism>
<dbReference type="AlphaFoldDB" id="A0A3B3SBX5"/>
<protein>
    <submittedName>
        <fullName evidence="5">Dynein axonemal assembly factor 9</fullName>
    </submittedName>
</protein>
<proteinExistence type="predicted"/>
<reference evidence="5" key="1">
    <citation type="submission" date="2025-08" db="UniProtKB">
        <authorList>
            <consortium name="Ensembl"/>
        </authorList>
    </citation>
    <scope>IDENTIFICATION</scope>
</reference>
<feature type="domain" description="DAAF9" evidence="3">
    <location>
        <begin position="308"/>
        <end position="511"/>
    </location>
</feature>
<dbReference type="GeneTree" id="ENSGT00390000003692"/>
<keyword evidence="6" id="KW-1185">Reference proteome</keyword>
<evidence type="ECO:0000259" key="2">
    <source>
        <dbReference type="Pfam" id="PF25203"/>
    </source>
</evidence>
<dbReference type="PANTHER" id="PTHR33664">
    <property type="entry name" value="RCG26366"/>
    <property type="match status" value="1"/>
</dbReference>
<dbReference type="Ensembl" id="ENSPKIT00000008280.1">
    <property type="protein sequence ID" value="ENSPKIP00000027511.1"/>
    <property type="gene ID" value="ENSPKIG00000009526.1"/>
</dbReference>
<feature type="domain" description="DAAF9 CobW C-like" evidence="1">
    <location>
        <begin position="528"/>
        <end position="578"/>
    </location>
</feature>
<evidence type="ECO:0000259" key="4">
    <source>
        <dbReference type="Pfam" id="PF26246"/>
    </source>
</evidence>
<dbReference type="InterPro" id="IPR058844">
    <property type="entry name" value="PB_DAAF9"/>
</dbReference>
<dbReference type="STRING" id="1676925.ENSPKIP00000027511"/>
<sequence>MEKSALSSQAFMAVYDIPHPLEGREVLGSLVFSESFLESCLYVQEQDGSVSRDSHFTILTADIPRYVSWLVDECDVKLSECVQQLLKQEEETCLGVVLSAGDTALMSSSDLLTTAEEGKISFFSEGILFVHPQYGSVTLPRNLICGLKFYQGDSSRTLAALFLECKSSILPFLPFQLRSASHSLAFGLQAKSNSYRSFCAQVLPVWLRQKCDVGQIVQTVSRDQLTPEQKIMLCRLDRLCKSHAPLTTLPSGSLKVSSTAPPELEAFLQHFALSSLGQEVVQRNHLEVLFSRRETPPHQHARDCKIVMTILTGIPGSCKDNLCNFLMNLNKSYGRWMVYRPPLDRHEVFCRAHFQRYLSSLLESQMNTGLSPSKCRLLVLTPGYTDVADVVQAALAHPDPVIRDAFSLGAITACVDPLSSFMEHRYAFPKLLEQCSHGLVSNVVFTGLTQEQRHPLLKQVQQLVRAANPGAAFILAEKGAVTRNEDVELILSESSFSEPLMLTARYLLYPGLNMGKFCSGDMSPTMNHHCVTFSRPLDRLQFMARCKELKPLRPDPFCGNIYHICGRVKFSGKHYLLSV</sequence>
<name>A0A3B3SBX5_9TELE</name>
<accession>A0A3B3SBX5</accession>
<dbReference type="Pfam" id="PF23319">
    <property type="entry name" value="CobW_C_DAAF9"/>
    <property type="match status" value="1"/>
</dbReference>
<dbReference type="PANTHER" id="PTHR33664:SF1">
    <property type="entry name" value="DYNEIN AXONEMAL ASSEMBLY FACTOR 9"/>
    <property type="match status" value="1"/>
</dbReference>
<dbReference type="Proteomes" id="UP000261540">
    <property type="component" value="Unplaced"/>
</dbReference>
<feature type="domain" description="DAAF9 pita-bread-like" evidence="2">
    <location>
        <begin position="9"/>
        <end position="56"/>
    </location>
</feature>
<evidence type="ECO:0000313" key="6">
    <source>
        <dbReference type="Proteomes" id="UP000261540"/>
    </source>
</evidence>
<evidence type="ECO:0000259" key="3">
    <source>
        <dbReference type="Pfam" id="PF25204"/>
    </source>
</evidence>
<evidence type="ECO:0000259" key="1">
    <source>
        <dbReference type="Pfam" id="PF23319"/>
    </source>
</evidence>
<evidence type="ECO:0000313" key="5">
    <source>
        <dbReference type="Ensembl" id="ENSPKIP00000027511.1"/>
    </source>
</evidence>
<dbReference type="InterPro" id="IPR057478">
    <property type="entry name" value="DAAF9_2"/>
</dbReference>
<dbReference type="Pfam" id="PF26246">
    <property type="entry name" value="PH_DAAF9"/>
    <property type="match status" value="1"/>
</dbReference>
<dbReference type="InterPro" id="IPR040342">
    <property type="entry name" value="DNAAF9"/>
</dbReference>
<feature type="domain" description="DAAF9 PH" evidence="4">
    <location>
        <begin position="74"/>
        <end position="279"/>
    </location>
</feature>
<dbReference type="InterPro" id="IPR058843">
    <property type="entry name" value="PH_DAAF9"/>
</dbReference>
<dbReference type="Pfam" id="PF25203">
    <property type="entry name" value="PB_DAAF9"/>
    <property type="match status" value="1"/>
</dbReference>
<reference evidence="5" key="2">
    <citation type="submission" date="2025-09" db="UniProtKB">
        <authorList>
            <consortium name="Ensembl"/>
        </authorList>
    </citation>
    <scope>IDENTIFICATION</scope>
</reference>
<dbReference type="Pfam" id="PF25204">
    <property type="entry name" value="DAAF9_2"/>
    <property type="match status" value="1"/>
</dbReference>